<keyword evidence="10" id="KW-1185">Reference proteome</keyword>
<evidence type="ECO:0000256" key="4">
    <source>
        <dbReference type="ARBA" id="ARBA00022475"/>
    </source>
</evidence>
<dbReference type="RefSeq" id="WP_137997187.1">
    <property type="nucleotide sequence ID" value="NZ_SJDU01000006.1"/>
</dbReference>
<evidence type="ECO:0000313" key="9">
    <source>
        <dbReference type="EMBL" id="TKZ36344.1"/>
    </source>
</evidence>
<comment type="caution">
    <text evidence="9">The sequence shown here is derived from an EMBL/GenBank/DDBJ whole genome shotgun (WGS) entry which is preliminary data.</text>
</comment>
<dbReference type="EMBL" id="SJDU01000006">
    <property type="protein sequence ID" value="TKZ36344.1"/>
    <property type="molecule type" value="Genomic_DNA"/>
</dbReference>
<dbReference type="InterPro" id="IPR037294">
    <property type="entry name" value="ABC_BtuC-like"/>
</dbReference>
<feature type="transmembrane region" description="Helical" evidence="8">
    <location>
        <begin position="192"/>
        <end position="212"/>
    </location>
</feature>
<feature type="transmembrane region" description="Helical" evidence="8">
    <location>
        <begin position="150"/>
        <end position="172"/>
    </location>
</feature>
<keyword evidence="4" id="KW-1003">Cell membrane</keyword>
<evidence type="ECO:0000256" key="2">
    <source>
        <dbReference type="ARBA" id="ARBA00007935"/>
    </source>
</evidence>
<sequence length="336" mass="37102">MIKKIAIIIILVFISIVLSICVGNVFISPKEIITIFIHKIFSPNLIVSKINADIIFNIRFPRSILAFFVGASLSLTGVVMQSILRNPLASVYNLGISSGAGLGASLLIITGINFNQYIFSAMSTLFAFITIIFILFIAGRIDKYMNNNSIILAGIVISLFFYSLMSFFIYIFPKYSNRIILWQLGNLYLKNFLDILIIILITIIFLIVLMKYSTVLDIMTFGDTTSLSLGVNAKKMRIFFIIVSSFITAVLVSFVGIIGFVDLVSPHIVRKIFGAKHIIVVPMSALFGGILLNIADIFSRILVQGANIPIGIVTALIGAPFFLYIFLNNKAAGNQK</sequence>
<feature type="transmembrane region" description="Helical" evidence="8">
    <location>
        <begin position="273"/>
        <end position="294"/>
    </location>
</feature>
<gene>
    <name evidence="9" type="ORF">EZH24_00545</name>
</gene>
<reference evidence="9 10" key="1">
    <citation type="journal article" date="2019" name="Anaerobe">
        <title>Brachyspira catarrhinii sp. nov., an anaerobic intestinal spirochaete isolated from vervet monkeys may have been misidentified as Brachyspira aalborgi in previous studies.</title>
        <authorList>
            <person name="Phillips N.D."/>
            <person name="La T."/>
            <person name="Hampson D.J."/>
        </authorList>
    </citation>
    <scope>NUCLEOTIDE SEQUENCE [LARGE SCALE GENOMIC DNA]</scope>
    <source>
        <strain evidence="9 10">Z12</strain>
    </source>
</reference>
<evidence type="ECO:0000256" key="6">
    <source>
        <dbReference type="ARBA" id="ARBA00022989"/>
    </source>
</evidence>
<evidence type="ECO:0000256" key="1">
    <source>
        <dbReference type="ARBA" id="ARBA00004651"/>
    </source>
</evidence>
<evidence type="ECO:0000256" key="7">
    <source>
        <dbReference type="ARBA" id="ARBA00023136"/>
    </source>
</evidence>
<evidence type="ECO:0000256" key="3">
    <source>
        <dbReference type="ARBA" id="ARBA00022448"/>
    </source>
</evidence>
<proteinExistence type="inferred from homology"/>
<keyword evidence="6 8" id="KW-1133">Transmembrane helix</keyword>
<feature type="transmembrane region" description="Helical" evidence="8">
    <location>
        <begin position="90"/>
        <end position="110"/>
    </location>
</feature>
<organism evidence="9 10">
    <name type="scientific">Brachyspira catarrhinii</name>
    <dbReference type="NCBI Taxonomy" id="2528966"/>
    <lineage>
        <taxon>Bacteria</taxon>
        <taxon>Pseudomonadati</taxon>
        <taxon>Spirochaetota</taxon>
        <taxon>Spirochaetia</taxon>
        <taxon>Brachyspirales</taxon>
        <taxon>Brachyspiraceae</taxon>
        <taxon>Brachyspira</taxon>
    </lineage>
</organism>
<dbReference type="Proteomes" id="UP000310168">
    <property type="component" value="Unassembled WGS sequence"/>
</dbReference>
<keyword evidence="3" id="KW-0813">Transport</keyword>
<feature type="transmembrane region" description="Helical" evidence="8">
    <location>
        <begin position="117"/>
        <end position="138"/>
    </location>
</feature>
<dbReference type="SUPFAM" id="SSF81345">
    <property type="entry name" value="ABC transporter involved in vitamin B12 uptake, BtuC"/>
    <property type="match status" value="1"/>
</dbReference>
<protein>
    <submittedName>
        <fullName evidence="9">Iron ABC transporter permease</fullName>
    </submittedName>
</protein>
<comment type="subcellular location">
    <subcellularLocation>
        <location evidence="1">Cell membrane</location>
        <topology evidence="1">Multi-pass membrane protein</topology>
    </subcellularLocation>
</comment>
<keyword evidence="7 8" id="KW-0472">Membrane</keyword>
<dbReference type="InterPro" id="IPR000522">
    <property type="entry name" value="ABC_transptr_permease_BtuC"/>
</dbReference>
<comment type="similarity">
    <text evidence="2">Belongs to the binding-protein-dependent transport system permease family. FecCD subfamily.</text>
</comment>
<evidence type="ECO:0000256" key="8">
    <source>
        <dbReference type="SAM" id="Phobius"/>
    </source>
</evidence>
<dbReference type="CDD" id="cd06550">
    <property type="entry name" value="TM_ABC_iron-siderophores_like"/>
    <property type="match status" value="1"/>
</dbReference>
<dbReference type="PANTHER" id="PTHR30472">
    <property type="entry name" value="FERRIC ENTEROBACTIN TRANSPORT SYSTEM PERMEASE PROTEIN"/>
    <property type="match status" value="1"/>
</dbReference>
<feature type="transmembrane region" description="Helical" evidence="8">
    <location>
        <begin position="64"/>
        <end position="84"/>
    </location>
</feature>
<accession>A0ABY2TTX0</accession>
<dbReference type="PANTHER" id="PTHR30472:SF25">
    <property type="entry name" value="ABC TRANSPORTER PERMEASE PROTEIN MJ0876-RELATED"/>
    <property type="match status" value="1"/>
</dbReference>
<feature type="transmembrane region" description="Helical" evidence="8">
    <location>
        <begin position="238"/>
        <end position="261"/>
    </location>
</feature>
<keyword evidence="5 8" id="KW-0812">Transmembrane</keyword>
<dbReference type="Pfam" id="PF01032">
    <property type="entry name" value="FecCD"/>
    <property type="match status" value="1"/>
</dbReference>
<feature type="transmembrane region" description="Helical" evidence="8">
    <location>
        <begin position="306"/>
        <end position="327"/>
    </location>
</feature>
<evidence type="ECO:0000256" key="5">
    <source>
        <dbReference type="ARBA" id="ARBA00022692"/>
    </source>
</evidence>
<evidence type="ECO:0000313" key="10">
    <source>
        <dbReference type="Proteomes" id="UP000310168"/>
    </source>
</evidence>
<dbReference type="Gene3D" id="1.10.3470.10">
    <property type="entry name" value="ABC transporter involved in vitamin B12 uptake, BtuC"/>
    <property type="match status" value="1"/>
</dbReference>
<feature type="transmembrane region" description="Helical" evidence="8">
    <location>
        <begin position="7"/>
        <end position="27"/>
    </location>
</feature>
<name>A0ABY2TTX0_9SPIR</name>